<reference evidence="2 3" key="1">
    <citation type="submission" date="2014-12" db="EMBL/GenBank/DDBJ databases">
        <title>Draft genome sequences of 10 type strains of Lactococcus.</title>
        <authorList>
            <person name="Sun Z."/>
            <person name="Zhong Z."/>
            <person name="Liu W."/>
            <person name="Zhang W."/>
            <person name="Zhang H."/>
        </authorList>
    </citation>
    <scope>NUCLEOTIDE SEQUENCE [LARGE SCALE GENOMIC DNA]</scope>
    <source>
        <strain evidence="2 3">DSM 20686</strain>
    </source>
</reference>
<dbReference type="Proteomes" id="UP000242246">
    <property type="component" value="Unassembled WGS sequence"/>
</dbReference>
<evidence type="ECO:0000313" key="3">
    <source>
        <dbReference type="Proteomes" id="UP000242246"/>
    </source>
</evidence>
<accession>A0A2A5S3D9</accession>
<dbReference type="AlphaFoldDB" id="A0A2A5S3D9"/>
<dbReference type="PANTHER" id="PTHR37299:SF4">
    <property type="entry name" value="TRANSCRIPTIONAL REGULATOR"/>
    <property type="match status" value="1"/>
</dbReference>
<dbReference type="GO" id="GO:0003677">
    <property type="term" value="F:DNA binding"/>
    <property type="evidence" value="ECO:0007669"/>
    <property type="project" value="InterPro"/>
</dbReference>
<evidence type="ECO:0000313" key="2">
    <source>
        <dbReference type="EMBL" id="PCS07999.1"/>
    </source>
</evidence>
<dbReference type="PANTHER" id="PTHR37299">
    <property type="entry name" value="TRANSCRIPTIONAL REGULATOR-RELATED"/>
    <property type="match status" value="1"/>
</dbReference>
<dbReference type="Gene3D" id="2.40.50.1020">
    <property type="entry name" value="LytTr DNA-binding domain"/>
    <property type="match status" value="1"/>
</dbReference>
<dbReference type="InterPro" id="IPR046947">
    <property type="entry name" value="LytR-like"/>
</dbReference>
<gene>
    <name evidence="2" type="ORF">RU87_GL000736</name>
</gene>
<sequence>MIPKTRTEQIIFQLHELTAEHQELIDRLKTDKLLEMILHKGDKKYRVLPKHILYFESVDKKTFAYTTDDVFEVREKLYQLEEKLSTHQFIRISKSMILNVKQIHVIYPTLSGRFEAELENQERVKISRNYVPALKRILGMKG</sequence>
<name>A0A2A5S3D9_9LACT</name>
<dbReference type="GO" id="GO:0000156">
    <property type="term" value="F:phosphorelay response regulator activity"/>
    <property type="evidence" value="ECO:0007669"/>
    <property type="project" value="InterPro"/>
</dbReference>
<dbReference type="STRING" id="1348632.GCA_001591745_01065"/>
<dbReference type="Pfam" id="PF04397">
    <property type="entry name" value="LytTR"/>
    <property type="match status" value="1"/>
</dbReference>
<keyword evidence="3" id="KW-1185">Reference proteome</keyword>
<feature type="domain" description="HTH LytTR-type" evidence="1">
    <location>
        <begin position="36"/>
        <end position="140"/>
    </location>
</feature>
<dbReference type="InterPro" id="IPR007492">
    <property type="entry name" value="LytTR_DNA-bd_dom"/>
</dbReference>
<protein>
    <recommendedName>
        <fullName evidence="1">HTH LytTR-type domain-containing protein</fullName>
    </recommendedName>
</protein>
<dbReference type="SMART" id="SM00850">
    <property type="entry name" value="LytTR"/>
    <property type="match status" value="1"/>
</dbReference>
<organism evidence="2 3">
    <name type="scientific">Pseudolactococcus plantarum</name>
    <dbReference type="NCBI Taxonomy" id="1365"/>
    <lineage>
        <taxon>Bacteria</taxon>
        <taxon>Bacillati</taxon>
        <taxon>Bacillota</taxon>
        <taxon>Bacilli</taxon>
        <taxon>Lactobacillales</taxon>
        <taxon>Streptococcaceae</taxon>
        <taxon>Pseudolactococcus</taxon>
    </lineage>
</organism>
<proteinExistence type="predicted"/>
<comment type="caution">
    <text evidence="2">The sequence shown here is derived from an EMBL/GenBank/DDBJ whole genome shotgun (WGS) entry which is preliminary data.</text>
</comment>
<dbReference type="PROSITE" id="PS50930">
    <property type="entry name" value="HTH_LYTTR"/>
    <property type="match status" value="1"/>
</dbReference>
<evidence type="ECO:0000259" key="1">
    <source>
        <dbReference type="PROSITE" id="PS50930"/>
    </source>
</evidence>
<dbReference type="EMBL" id="JXJX01000002">
    <property type="protein sequence ID" value="PCS07999.1"/>
    <property type="molecule type" value="Genomic_DNA"/>
</dbReference>